<dbReference type="AlphaFoldDB" id="A0A9W7G1M1"/>
<proteinExistence type="predicted"/>
<dbReference type="InterPro" id="IPR014001">
    <property type="entry name" value="Helicase_ATP-bd"/>
</dbReference>
<dbReference type="SMART" id="SM00490">
    <property type="entry name" value="HELICc"/>
    <property type="match status" value="1"/>
</dbReference>
<feature type="region of interest" description="Disordered" evidence="2">
    <location>
        <begin position="773"/>
        <end position="796"/>
    </location>
</feature>
<protein>
    <submittedName>
        <fullName evidence="5">Uncharacterized protein</fullName>
    </submittedName>
</protein>
<keyword evidence="6" id="KW-1185">Reference proteome</keyword>
<dbReference type="SUPFAM" id="SSF52540">
    <property type="entry name" value="P-loop containing nucleoside triphosphate hydrolases"/>
    <property type="match status" value="2"/>
</dbReference>
<sequence length="1054" mass="116848">MADSSSFLASSVSSFSSDSSFEESFDFQSNSFSKSVIAKSRPIIDSSPEITPTRQTTAPSSVSNYIDEAASLEAITDSLNLTNLGPTTPPPPTDTSTTLSQPDTDPNWSLQSRPSHAYPYYALTASIETSPFLPSPLYNKLFSHQRCGIAWIHDVHNINSDEGYQGGILGDDMGLGKTYQSASYILGMFYRDFVETQAGLDWCAADADQTHNSLIVAPTTLLPVWRKEFAAILEQFPDSDFRSMVMCQILSSTTPRRSSIISSHQTSSSTYNILITTYGLLTSTPLLHPTAGYGWEYVFLDEGHKIKSSNTNVHKSCHLVCLPTTKRLLVTGTPVQNNLVELHALVTWVKGESLLGDKKMFKREFSDAIDRSRNSSATEEEKIRGRLKSKQLQEAIQPYVIARDKGTIFKNVLPEKSELVIWCEISEEQRSLYSDYIRSKDVVDLTSGNVKKSPLVHVTYLKSLSSHPLLLKKESFESDLCQASISRLLEASNKLAIFKYLVEHLVSKKHRIVIFSTSVKMISIMLRVLPTAMSITGSVVAKKRQNIIDEFNGGKGNIIILSTKVGGVGITLTSATRAIIYEPSWNPADDRQAVDRIYRIGQSKPCTIYRFLSSGTVEERMYEKQIFKDGVRRSVMEGKDEEARYFDKEELKNLFKLGERGRCRVLEEHIPGTQFDNRNKENAGTPLRAAASPSLVSSSRPTKVQDYSRAGFSSRFGTPKLKGAAVKHSSPIRSPNGKNLRTPPPKGSSGNTTILTRHKFVVGVSKHDELYKKERGETKANDEGGGGTPFAKNNAKNRRKSLAYGADAGRSLLIDLSARETSTQNVEHENRRADLDLEELGLTVLGRGKGKGKGSKSRAGRDAAAKGRREPASQNDPDNEVQVIESVEELEEVEELSSDEDSTAQMEDLSVEERDAAEVGFEDDVTDEEEGVLRVAEEEDEEGEVDAEEEDEEWDATRKGGMSQEDAIELDLSDDEVAPLPPPPPSTRKSRKEKTSKVMNRLYTKGLKKEQEGKPVEALEMLLEAIELEGDRETKMEIHKKIAKISSEIGWLSS</sequence>
<accession>A0A9W7G1M1</accession>
<organism evidence="5 6">
    <name type="scientific">Triparma columacea</name>
    <dbReference type="NCBI Taxonomy" id="722753"/>
    <lineage>
        <taxon>Eukaryota</taxon>
        <taxon>Sar</taxon>
        <taxon>Stramenopiles</taxon>
        <taxon>Ochrophyta</taxon>
        <taxon>Bolidophyceae</taxon>
        <taxon>Parmales</taxon>
        <taxon>Triparmaceae</taxon>
        <taxon>Triparma</taxon>
    </lineage>
</organism>
<reference evidence="6" key="1">
    <citation type="journal article" date="2023" name="Commun. Biol.">
        <title>Genome analysis of Parmales, the sister group of diatoms, reveals the evolutionary specialization of diatoms from phago-mixotrophs to photoautotrophs.</title>
        <authorList>
            <person name="Ban H."/>
            <person name="Sato S."/>
            <person name="Yoshikawa S."/>
            <person name="Yamada K."/>
            <person name="Nakamura Y."/>
            <person name="Ichinomiya M."/>
            <person name="Sato N."/>
            <person name="Blanc-Mathieu R."/>
            <person name="Endo H."/>
            <person name="Kuwata A."/>
            <person name="Ogata H."/>
        </authorList>
    </citation>
    <scope>NUCLEOTIDE SEQUENCE [LARGE SCALE GENOMIC DNA]</scope>
</reference>
<name>A0A9W7G1M1_9STRA</name>
<dbReference type="PANTHER" id="PTHR45629:SF7">
    <property type="entry name" value="DNA EXCISION REPAIR PROTEIN ERCC-6-RELATED"/>
    <property type="match status" value="1"/>
</dbReference>
<feature type="compositionally biased region" description="Basic and acidic residues" evidence="2">
    <location>
        <begin position="773"/>
        <end position="782"/>
    </location>
</feature>
<feature type="compositionally biased region" description="Acidic residues" evidence="2">
    <location>
        <begin position="966"/>
        <end position="977"/>
    </location>
</feature>
<feature type="compositionally biased region" description="Acidic residues" evidence="2">
    <location>
        <begin position="937"/>
        <end position="954"/>
    </location>
</feature>
<feature type="compositionally biased region" description="Acidic residues" evidence="2">
    <location>
        <begin position="920"/>
        <end position="930"/>
    </location>
</feature>
<feature type="compositionally biased region" description="Basic residues" evidence="2">
    <location>
        <begin position="848"/>
        <end position="858"/>
    </location>
</feature>
<feature type="domain" description="Helicase C-terminal" evidence="4">
    <location>
        <begin position="500"/>
        <end position="651"/>
    </location>
</feature>
<dbReference type="InterPro" id="IPR049730">
    <property type="entry name" value="SNF2/RAD54-like_C"/>
</dbReference>
<dbReference type="CDD" id="cd18793">
    <property type="entry name" value="SF2_C_SNF"/>
    <property type="match status" value="1"/>
</dbReference>
<dbReference type="PANTHER" id="PTHR45629">
    <property type="entry name" value="SNF2/RAD54 FAMILY MEMBER"/>
    <property type="match status" value="1"/>
</dbReference>
<keyword evidence="1" id="KW-0378">Hydrolase</keyword>
<feature type="compositionally biased region" description="Basic and acidic residues" evidence="2">
    <location>
        <begin position="859"/>
        <end position="871"/>
    </location>
</feature>
<comment type="caution">
    <text evidence="5">The sequence shown here is derived from an EMBL/GenBank/DDBJ whole genome shotgun (WGS) entry which is preliminary data.</text>
</comment>
<dbReference type="SMART" id="SM00487">
    <property type="entry name" value="DEXDc"/>
    <property type="match status" value="1"/>
</dbReference>
<evidence type="ECO:0000313" key="6">
    <source>
        <dbReference type="Proteomes" id="UP001165065"/>
    </source>
</evidence>
<feature type="region of interest" description="Disordered" evidence="2">
    <location>
        <begin position="845"/>
        <end position="996"/>
    </location>
</feature>
<dbReference type="GO" id="GO:0016787">
    <property type="term" value="F:hydrolase activity"/>
    <property type="evidence" value="ECO:0007669"/>
    <property type="project" value="UniProtKB-KW"/>
</dbReference>
<dbReference type="Proteomes" id="UP001165065">
    <property type="component" value="Unassembled WGS sequence"/>
</dbReference>
<dbReference type="PROSITE" id="PS51194">
    <property type="entry name" value="HELICASE_CTER"/>
    <property type="match status" value="1"/>
</dbReference>
<feature type="region of interest" description="Disordered" evidence="2">
    <location>
        <begin position="718"/>
        <end position="752"/>
    </location>
</feature>
<dbReference type="InterPro" id="IPR027417">
    <property type="entry name" value="P-loop_NTPase"/>
</dbReference>
<dbReference type="OrthoDB" id="413460at2759"/>
<dbReference type="GO" id="GO:0005524">
    <property type="term" value="F:ATP binding"/>
    <property type="evidence" value="ECO:0007669"/>
    <property type="project" value="InterPro"/>
</dbReference>
<evidence type="ECO:0000313" key="5">
    <source>
        <dbReference type="EMBL" id="GMI27830.1"/>
    </source>
</evidence>
<dbReference type="Pfam" id="PF00176">
    <property type="entry name" value="SNF2-rel_dom"/>
    <property type="match status" value="1"/>
</dbReference>
<dbReference type="GO" id="GO:0015616">
    <property type="term" value="F:DNA translocase activity"/>
    <property type="evidence" value="ECO:0007669"/>
    <property type="project" value="TreeGrafter"/>
</dbReference>
<evidence type="ECO:0000259" key="3">
    <source>
        <dbReference type="PROSITE" id="PS51192"/>
    </source>
</evidence>
<feature type="compositionally biased region" description="Low complexity" evidence="2">
    <location>
        <begin position="94"/>
        <end position="106"/>
    </location>
</feature>
<dbReference type="Pfam" id="PF00271">
    <property type="entry name" value="Helicase_C"/>
    <property type="match status" value="1"/>
</dbReference>
<evidence type="ECO:0000259" key="4">
    <source>
        <dbReference type="PROSITE" id="PS51194"/>
    </source>
</evidence>
<gene>
    <name evidence="5" type="ORF">TrCOL_g6618</name>
</gene>
<dbReference type="PROSITE" id="PS51192">
    <property type="entry name" value="HELICASE_ATP_BIND_1"/>
    <property type="match status" value="1"/>
</dbReference>
<evidence type="ECO:0000256" key="2">
    <source>
        <dbReference type="SAM" id="MobiDB-lite"/>
    </source>
</evidence>
<dbReference type="EMBL" id="BRYA01000649">
    <property type="protein sequence ID" value="GMI27830.1"/>
    <property type="molecule type" value="Genomic_DNA"/>
</dbReference>
<feature type="compositionally biased region" description="Acidic residues" evidence="2">
    <location>
        <begin position="886"/>
        <end position="902"/>
    </location>
</feature>
<feature type="region of interest" description="Disordered" evidence="2">
    <location>
        <begin position="674"/>
        <end position="703"/>
    </location>
</feature>
<dbReference type="InterPro" id="IPR000330">
    <property type="entry name" value="SNF2_N"/>
</dbReference>
<dbReference type="Gene3D" id="3.40.50.300">
    <property type="entry name" value="P-loop containing nucleotide triphosphate hydrolases"/>
    <property type="match status" value="1"/>
</dbReference>
<evidence type="ECO:0000256" key="1">
    <source>
        <dbReference type="ARBA" id="ARBA00022801"/>
    </source>
</evidence>
<dbReference type="InterPro" id="IPR001650">
    <property type="entry name" value="Helicase_C-like"/>
</dbReference>
<dbReference type="InterPro" id="IPR050496">
    <property type="entry name" value="SNF2_RAD54_helicase_repair"/>
</dbReference>
<dbReference type="Gene3D" id="3.40.50.10810">
    <property type="entry name" value="Tandem AAA-ATPase domain"/>
    <property type="match status" value="1"/>
</dbReference>
<feature type="region of interest" description="Disordered" evidence="2">
    <location>
        <begin position="80"/>
        <end position="110"/>
    </location>
</feature>
<feature type="domain" description="Helicase ATP-binding" evidence="3">
    <location>
        <begin position="158"/>
        <end position="352"/>
    </location>
</feature>
<dbReference type="InterPro" id="IPR038718">
    <property type="entry name" value="SNF2-like_sf"/>
</dbReference>